<gene>
    <name evidence="2" type="ORF">C2G38_2070848</name>
</gene>
<dbReference type="EMBL" id="QKWP01000230">
    <property type="protein sequence ID" value="RIB24113.1"/>
    <property type="molecule type" value="Genomic_DNA"/>
</dbReference>
<name>A0A397VVT6_9GLOM</name>
<accession>A0A397VVT6</accession>
<protein>
    <recommendedName>
        <fullName evidence="1">TLDc domain-containing protein</fullName>
    </recommendedName>
</protein>
<dbReference type="InterPro" id="IPR006571">
    <property type="entry name" value="TLDc_dom"/>
</dbReference>
<proteinExistence type="predicted"/>
<evidence type="ECO:0000313" key="3">
    <source>
        <dbReference type="Proteomes" id="UP000266673"/>
    </source>
</evidence>
<feature type="domain" description="TLDc" evidence="1">
    <location>
        <begin position="1"/>
        <end position="116"/>
    </location>
</feature>
<evidence type="ECO:0000259" key="1">
    <source>
        <dbReference type="PROSITE" id="PS51886"/>
    </source>
</evidence>
<keyword evidence="3" id="KW-1185">Reference proteome</keyword>
<reference evidence="2 3" key="1">
    <citation type="submission" date="2018-06" db="EMBL/GenBank/DDBJ databases">
        <title>Comparative genomics reveals the genomic features of Rhizophagus irregularis, R. cerebriforme, R. diaphanum and Gigaspora rosea, and their symbiotic lifestyle signature.</title>
        <authorList>
            <person name="Morin E."/>
            <person name="San Clemente H."/>
            <person name="Chen E.C.H."/>
            <person name="De La Providencia I."/>
            <person name="Hainaut M."/>
            <person name="Kuo A."/>
            <person name="Kohler A."/>
            <person name="Murat C."/>
            <person name="Tang N."/>
            <person name="Roy S."/>
            <person name="Loubradou J."/>
            <person name="Henrissat B."/>
            <person name="Grigoriev I.V."/>
            <person name="Corradi N."/>
            <person name="Roux C."/>
            <person name="Martin F.M."/>
        </authorList>
    </citation>
    <scope>NUCLEOTIDE SEQUENCE [LARGE SCALE GENOMIC DNA]</scope>
    <source>
        <strain evidence="2 3">DAOM 194757</strain>
    </source>
</reference>
<dbReference type="AlphaFoldDB" id="A0A397VVT6"/>
<evidence type="ECO:0000313" key="2">
    <source>
        <dbReference type="EMBL" id="RIB24113.1"/>
    </source>
</evidence>
<dbReference type="Proteomes" id="UP000266673">
    <property type="component" value="Unassembled WGS sequence"/>
</dbReference>
<comment type="caution">
    <text evidence="2">The sequence shown here is derived from an EMBL/GenBank/DDBJ whole genome shotgun (WGS) entry which is preliminary data.</text>
</comment>
<dbReference type="OrthoDB" id="2414559at2759"/>
<sequence>MPGTVVVIKVKNTNEILGGYNPLIWTKQGKYLATTNSFIFSLKTQYLPNSIISRIIRADFAIGCYPKYGPIFGGFFYMQNDNKEWTYNHRDSNYEKRLRPNNNHILIDEFEVFQVLKS</sequence>
<dbReference type="Pfam" id="PF07534">
    <property type="entry name" value="TLD"/>
    <property type="match status" value="1"/>
</dbReference>
<dbReference type="PROSITE" id="PS51886">
    <property type="entry name" value="TLDC"/>
    <property type="match status" value="1"/>
</dbReference>
<organism evidence="2 3">
    <name type="scientific">Gigaspora rosea</name>
    <dbReference type="NCBI Taxonomy" id="44941"/>
    <lineage>
        <taxon>Eukaryota</taxon>
        <taxon>Fungi</taxon>
        <taxon>Fungi incertae sedis</taxon>
        <taxon>Mucoromycota</taxon>
        <taxon>Glomeromycotina</taxon>
        <taxon>Glomeromycetes</taxon>
        <taxon>Diversisporales</taxon>
        <taxon>Gigasporaceae</taxon>
        <taxon>Gigaspora</taxon>
    </lineage>
</organism>